<reference evidence="6 7" key="1">
    <citation type="journal article" date="2016" name="DNA Res.">
        <title>The draft genome of MD-2 pineapple using hybrid error correction of long reads.</title>
        <authorList>
            <person name="Redwan R.M."/>
            <person name="Saidin A."/>
            <person name="Kumar S.V."/>
        </authorList>
    </citation>
    <scope>NUCLEOTIDE SEQUENCE [LARGE SCALE GENOMIC DNA]</scope>
    <source>
        <strain evidence="7">cv. MD2</strain>
        <tissue evidence="6">Leaf</tissue>
    </source>
</reference>
<dbReference type="EMBL" id="LSRQ01000006">
    <property type="protein sequence ID" value="OAY86123.1"/>
    <property type="molecule type" value="Genomic_DNA"/>
</dbReference>
<dbReference type="PANTHER" id="PTHR46477">
    <property type="entry name" value="CYSTEINE/HISTIDINE-RICH C1 DOMAIN FAMILY PROTEIN"/>
    <property type="match status" value="1"/>
</dbReference>
<organism evidence="6 7">
    <name type="scientific">Ananas comosus</name>
    <name type="common">Pineapple</name>
    <name type="synonym">Ananas ananas</name>
    <dbReference type="NCBI Taxonomy" id="4615"/>
    <lineage>
        <taxon>Eukaryota</taxon>
        <taxon>Viridiplantae</taxon>
        <taxon>Streptophyta</taxon>
        <taxon>Embryophyta</taxon>
        <taxon>Tracheophyta</taxon>
        <taxon>Spermatophyta</taxon>
        <taxon>Magnoliopsida</taxon>
        <taxon>Liliopsida</taxon>
        <taxon>Poales</taxon>
        <taxon>Bromeliaceae</taxon>
        <taxon>Bromelioideae</taxon>
        <taxon>Ananas</taxon>
    </lineage>
</organism>
<dbReference type="InterPro" id="IPR004146">
    <property type="entry name" value="DC1"/>
</dbReference>
<dbReference type="OrthoDB" id="1852188at2759"/>
<evidence type="ECO:0000256" key="3">
    <source>
        <dbReference type="ARBA" id="ARBA00022771"/>
    </source>
</evidence>
<evidence type="ECO:0000313" key="8">
    <source>
        <dbReference type="Proteomes" id="UP000515123"/>
    </source>
</evidence>
<keyword evidence="8" id="KW-1185">Reference proteome</keyword>
<proteinExistence type="predicted"/>
<dbReference type="Pfam" id="PF03107">
    <property type="entry name" value="C1_2"/>
    <property type="match status" value="2"/>
</dbReference>
<protein>
    <submittedName>
        <fullName evidence="9">Uncharacterized protein LOC109708569</fullName>
    </submittedName>
</protein>
<dbReference type="AlphaFoldDB" id="A0A199WA52"/>
<accession>A0A199WA52</accession>
<dbReference type="GeneID" id="109708569"/>
<evidence type="ECO:0000256" key="2">
    <source>
        <dbReference type="ARBA" id="ARBA00022737"/>
    </source>
</evidence>
<dbReference type="Gene3D" id="3.30.60.90">
    <property type="match status" value="1"/>
</dbReference>
<dbReference type="SUPFAM" id="SSF57889">
    <property type="entry name" value="Cysteine-rich domain"/>
    <property type="match status" value="2"/>
</dbReference>
<dbReference type="PROSITE" id="PS50081">
    <property type="entry name" value="ZF_DAG_PE_2"/>
    <property type="match status" value="1"/>
</dbReference>
<dbReference type="Proteomes" id="UP000092600">
    <property type="component" value="Unassembled WGS sequence"/>
</dbReference>
<dbReference type="STRING" id="4615.A0A199WA52"/>
<feature type="domain" description="Phorbol-ester/DAG-type" evidence="5">
    <location>
        <begin position="13"/>
        <end position="60"/>
    </location>
</feature>
<keyword evidence="2" id="KW-0677">Repeat</keyword>
<dbReference type="RefSeq" id="XP_020085957.1">
    <property type="nucleotide sequence ID" value="XM_020230368.1"/>
</dbReference>
<dbReference type="InterPro" id="IPR046349">
    <property type="entry name" value="C1-like_sf"/>
</dbReference>
<evidence type="ECO:0000256" key="4">
    <source>
        <dbReference type="ARBA" id="ARBA00022833"/>
    </source>
</evidence>
<evidence type="ECO:0000313" key="9">
    <source>
        <dbReference type="RefSeq" id="XP_020085957.1"/>
    </source>
</evidence>
<dbReference type="InterPro" id="IPR043145">
    <property type="entry name" value="Znf_ZZ_sf"/>
</dbReference>
<dbReference type="Proteomes" id="UP000515123">
    <property type="component" value="Linkage group 4"/>
</dbReference>
<sequence length="276" mass="30068">MKYGEITHFSHPQHKLRYEYSEIPFKCDGCKEVGIGTRFKCSTCDYDLHKQCALPSPTAPSPTIIRHPFYPKCTFQFMARAPGGEGSRYCNACGRDVRGFVYHCRACGFDLHPCCAALPQVLEAGGGGRDGQVVRLYLYRKVGAACHQCGRKGHGWSYRSGCKNYNLHVACVTEMLVDSWYEIYYGVNNGGNSSWNNNGTRGIAGANNSNGGMYGVGGNSNRIPSIRGVGKNHYRGKGKVKRCCELAAMAVQVIISAVLGDPTAIIAGVIGSFISR</sequence>
<name>A0A199WA52_ANACO</name>
<keyword evidence="1" id="KW-0479">Metal-binding</keyword>
<dbReference type="GO" id="GO:0008270">
    <property type="term" value="F:zinc ion binding"/>
    <property type="evidence" value="ECO:0007669"/>
    <property type="project" value="UniProtKB-KW"/>
</dbReference>
<evidence type="ECO:0000313" key="7">
    <source>
        <dbReference type="Proteomes" id="UP000092600"/>
    </source>
</evidence>
<dbReference type="Gramene" id="Aco002268.1.mrna1">
    <property type="protein sequence ID" value="Aco002268.1.mrna1.cds1"/>
    <property type="gene ID" value="Aco002268.1.path1"/>
</dbReference>
<keyword evidence="4" id="KW-0862">Zinc</keyword>
<dbReference type="InterPro" id="IPR002219">
    <property type="entry name" value="PKC_DAG/PE"/>
</dbReference>
<gene>
    <name evidence="9" type="primary">LOC109708569</name>
    <name evidence="6" type="ORF">ACMD2_14873</name>
</gene>
<dbReference type="PANTHER" id="PTHR46477:SF3">
    <property type="entry name" value="CYSTEINE_HISTIDINE-RICH C1 DOMAIN FAMILY PROTEIN"/>
    <property type="match status" value="1"/>
</dbReference>
<reference evidence="9" key="2">
    <citation type="submission" date="2025-04" db="UniProtKB">
        <authorList>
            <consortium name="RefSeq"/>
        </authorList>
    </citation>
    <scope>IDENTIFICATION</scope>
    <source>
        <tissue evidence="9">Leaf</tissue>
    </source>
</reference>
<evidence type="ECO:0000256" key="1">
    <source>
        <dbReference type="ARBA" id="ARBA00022723"/>
    </source>
</evidence>
<evidence type="ECO:0000259" key="5">
    <source>
        <dbReference type="PROSITE" id="PS50081"/>
    </source>
</evidence>
<keyword evidence="3" id="KW-0863">Zinc-finger</keyword>
<evidence type="ECO:0000313" key="6">
    <source>
        <dbReference type="EMBL" id="OAY86123.1"/>
    </source>
</evidence>